<dbReference type="Pfam" id="PF01551">
    <property type="entry name" value="Peptidase_M23"/>
    <property type="match status" value="1"/>
</dbReference>
<name>J9FZZ0_9ZZZZ</name>
<dbReference type="PANTHER" id="PTHR21666:SF289">
    <property type="entry name" value="L-ALA--D-GLU ENDOPEPTIDASE"/>
    <property type="match status" value="1"/>
</dbReference>
<gene>
    <name evidence="3" type="ORF">EVA_16795</name>
</gene>
<proteinExistence type="predicted"/>
<dbReference type="InterPro" id="IPR016047">
    <property type="entry name" value="M23ase_b-sheet_dom"/>
</dbReference>
<feature type="domain" description="M23ase beta-sheet core" evidence="2">
    <location>
        <begin position="1"/>
        <end position="95"/>
    </location>
</feature>
<comment type="caution">
    <text evidence="3">The sequence shown here is derived from an EMBL/GenBank/DDBJ whole genome shotgun (WGS) entry which is preliminary data.</text>
</comment>
<dbReference type="GO" id="GO:0004222">
    <property type="term" value="F:metalloendopeptidase activity"/>
    <property type="evidence" value="ECO:0007669"/>
    <property type="project" value="TreeGrafter"/>
</dbReference>
<evidence type="ECO:0000313" key="3">
    <source>
        <dbReference type="EMBL" id="EJW95097.1"/>
    </source>
</evidence>
<dbReference type="EMBL" id="AMCI01006005">
    <property type="protein sequence ID" value="EJW95097.1"/>
    <property type="molecule type" value="Genomic_DNA"/>
</dbReference>
<accession>J9FZZ0</accession>
<keyword evidence="1" id="KW-0732">Signal</keyword>
<dbReference type="SUPFAM" id="SSF51261">
    <property type="entry name" value="Duplicated hybrid motif"/>
    <property type="match status" value="1"/>
</dbReference>
<dbReference type="AlphaFoldDB" id="J9FZZ0"/>
<evidence type="ECO:0000256" key="1">
    <source>
        <dbReference type="ARBA" id="ARBA00022729"/>
    </source>
</evidence>
<dbReference type="InterPro" id="IPR011055">
    <property type="entry name" value="Dup_hybrid_motif"/>
</dbReference>
<organism evidence="3">
    <name type="scientific">gut metagenome</name>
    <dbReference type="NCBI Taxonomy" id="749906"/>
    <lineage>
        <taxon>unclassified sequences</taxon>
        <taxon>metagenomes</taxon>
        <taxon>organismal metagenomes</taxon>
    </lineage>
</organism>
<reference evidence="3" key="1">
    <citation type="journal article" date="2012" name="PLoS ONE">
        <title>Gene sets for utilization of primary and secondary nutrition supplies in the distal gut of endangered iberian lynx.</title>
        <authorList>
            <person name="Alcaide M."/>
            <person name="Messina E."/>
            <person name="Richter M."/>
            <person name="Bargiela R."/>
            <person name="Peplies J."/>
            <person name="Huws S.A."/>
            <person name="Newbold C.J."/>
            <person name="Golyshin P.N."/>
            <person name="Simon M.A."/>
            <person name="Lopez G."/>
            <person name="Yakimov M.M."/>
            <person name="Ferrer M."/>
        </authorList>
    </citation>
    <scope>NUCLEOTIDE SEQUENCE</scope>
</reference>
<dbReference type="PANTHER" id="PTHR21666">
    <property type="entry name" value="PEPTIDASE-RELATED"/>
    <property type="match status" value="1"/>
</dbReference>
<dbReference type="Gene3D" id="2.70.70.10">
    <property type="entry name" value="Glucose Permease (Domain IIA)"/>
    <property type="match status" value="1"/>
</dbReference>
<dbReference type="InterPro" id="IPR050570">
    <property type="entry name" value="Cell_wall_metabolism_enzyme"/>
</dbReference>
<evidence type="ECO:0000259" key="2">
    <source>
        <dbReference type="Pfam" id="PF01551"/>
    </source>
</evidence>
<protein>
    <submittedName>
        <fullName evidence="3">Peptidase M23</fullName>
    </submittedName>
</protein>
<dbReference type="CDD" id="cd12797">
    <property type="entry name" value="M23_peptidase"/>
    <property type="match status" value="1"/>
</dbReference>
<sequence>MHTGVDIGAGAGEPIYAADSGSVVLAGVNGGYGNCVMIDHGNGYVTLYGHMSSIAVSKGQSVSQGDIVGYVGSTGISTGPHLHFEVRQNGGTVNPMSFF</sequence>